<keyword evidence="1" id="KW-0812">Transmembrane</keyword>
<organism evidence="2">
    <name type="scientific">Rhizophora mucronata</name>
    <name type="common">Asiatic mangrove</name>
    <dbReference type="NCBI Taxonomy" id="61149"/>
    <lineage>
        <taxon>Eukaryota</taxon>
        <taxon>Viridiplantae</taxon>
        <taxon>Streptophyta</taxon>
        <taxon>Embryophyta</taxon>
        <taxon>Tracheophyta</taxon>
        <taxon>Spermatophyta</taxon>
        <taxon>Magnoliopsida</taxon>
        <taxon>eudicotyledons</taxon>
        <taxon>Gunneridae</taxon>
        <taxon>Pentapetalae</taxon>
        <taxon>rosids</taxon>
        <taxon>fabids</taxon>
        <taxon>Malpighiales</taxon>
        <taxon>Rhizophoraceae</taxon>
        <taxon>Rhizophora</taxon>
    </lineage>
</organism>
<accession>A0A2P2P745</accession>
<name>A0A2P2P745_RHIMU</name>
<feature type="transmembrane region" description="Helical" evidence="1">
    <location>
        <begin position="6"/>
        <end position="27"/>
    </location>
</feature>
<evidence type="ECO:0000313" key="2">
    <source>
        <dbReference type="EMBL" id="MBX50565.1"/>
    </source>
</evidence>
<reference evidence="2" key="1">
    <citation type="submission" date="2018-02" db="EMBL/GenBank/DDBJ databases">
        <title>Rhizophora mucronata_Transcriptome.</title>
        <authorList>
            <person name="Meera S.P."/>
            <person name="Sreeshan A."/>
            <person name="Augustine A."/>
        </authorList>
    </citation>
    <scope>NUCLEOTIDE SEQUENCE</scope>
    <source>
        <tissue evidence="2">Leaf</tissue>
    </source>
</reference>
<dbReference type="AlphaFoldDB" id="A0A2P2P745"/>
<dbReference type="EMBL" id="GGEC01070081">
    <property type="protein sequence ID" value="MBX50565.1"/>
    <property type="molecule type" value="Transcribed_RNA"/>
</dbReference>
<keyword evidence="1" id="KW-1133">Transmembrane helix</keyword>
<sequence length="42" mass="5080">MLVLDTKIFYHHFWCLLLLSEVCFSFVESHCGRKMVKIWESC</sequence>
<evidence type="ECO:0000256" key="1">
    <source>
        <dbReference type="SAM" id="Phobius"/>
    </source>
</evidence>
<protein>
    <submittedName>
        <fullName evidence="2">Uncharacterized protein</fullName>
    </submittedName>
</protein>
<proteinExistence type="predicted"/>
<keyword evidence="1" id="KW-0472">Membrane</keyword>